<name>E6Q8S0_9ZZZZ</name>
<evidence type="ECO:0008006" key="2">
    <source>
        <dbReference type="Google" id="ProtNLM"/>
    </source>
</evidence>
<organism evidence="1">
    <name type="scientific">mine drainage metagenome</name>
    <dbReference type="NCBI Taxonomy" id="410659"/>
    <lineage>
        <taxon>unclassified sequences</taxon>
        <taxon>metagenomes</taxon>
        <taxon>ecological metagenomes</taxon>
    </lineage>
</organism>
<reference evidence="1" key="1">
    <citation type="submission" date="2009-10" db="EMBL/GenBank/DDBJ databases">
        <title>Diversity of trophic interactions inside an arsenic-rich microbial ecosystem.</title>
        <authorList>
            <person name="Bertin P.N."/>
            <person name="Heinrich-Salmeron A."/>
            <person name="Pelletier E."/>
            <person name="Goulhen-Chollet F."/>
            <person name="Arsene-Ploetze F."/>
            <person name="Gallien S."/>
            <person name="Calteau A."/>
            <person name="Vallenet D."/>
            <person name="Casiot C."/>
            <person name="Chane-Woon-Ming B."/>
            <person name="Giloteaux L."/>
            <person name="Barakat M."/>
            <person name="Bonnefoy V."/>
            <person name="Bruneel O."/>
            <person name="Chandler M."/>
            <person name="Cleiss J."/>
            <person name="Duran R."/>
            <person name="Elbaz-Poulichet F."/>
            <person name="Fonknechten N."/>
            <person name="Lauga B."/>
            <person name="Mornico D."/>
            <person name="Ortet P."/>
            <person name="Schaeffer C."/>
            <person name="Siguier P."/>
            <person name="Alexander Thil Smith A."/>
            <person name="Van Dorsselaer A."/>
            <person name="Weissenbach J."/>
            <person name="Medigue C."/>
            <person name="Le Paslier D."/>
        </authorList>
    </citation>
    <scope>NUCLEOTIDE SEQUENCE</scope>
</reference>
<gene>
    <name evidence="1" type="ORF">CARN5_2997</name>
</gene>
<protein>
    <recommendedName>
        <fullName evidence="2">Ferritin-like domain-containing protein</fullName>
    </recommendedName>
</protein>
<dbReference type="EMBL" id="CABP01000012">
    <property type="protein sequence ID" value="CBI03596.1"/>
    <property type="molecule type" value="Genomic_DNA"/>
</dbReference>
<evidence type="ECO:0000313" key="1">
    <source>
        <dbReference type="EMBL" id="CBI03596.1"/>
    </source>
</evidence>
<dbReference type="InterPro" id="IPR009078">
    <property type="entry name" value="Ferritin-like_SF"/>
</dbReference>
<dbReference type="AlphaFoldDB" id="E6Q8S0"/>
<dbReference type="CDD" id="cd00657">
    <property type="entry name" value="Ferritin_like"/>
    <property type="match status" value="1"/>
</dbReference>
<dbReference type="SUPFAM" id="SSF47240">
    <property type="entry name" value="Ferritin-like"/>
    <property type="match status" value="1"/>
</dbReference>
<comment type="caution">
    <text evidence="1">The sequence shown here is derived from an EMBL/GenBank/DDBJ whole genome shotgun (WGS) entry which is preliminary data.</text>
</comment>
<accession>E6Q8S0</accession>
<sequence>MASIGRPSYAPPVAADTFQQGGHFMTAISLDPGSDAHRDLFCKFFHDTHIHYDPQHMDWPELDAETAQRVRSLPFWGEAVATESVTARMVQSMGEREPDPVVRAAVALDGQEEQRHSDLLRALVQHYGIEIPPLPAPPQVRDPYWEFLYTGYGECLDSYFAFGLFAAAKDSGFFPPDLVKIFEPVMQEEARHIIFFVNWLSWHRRRLPWRKKVALELQRIQVIALQAWARIQTARGLHAHEEENFTLTGHDQVSKDVSLKQLLALCRQENDRRFAPYDDRLLRPKLAPRIANMLFFFLSRSRVA</sequence>
<proteinExistence type="predicted"/>